<dbReference type="PANTHER" id="PTHR46118:SF4">
    <property type="entry name" value="PROTEIN ABHD11"/>
    <property type="match status" value="1"/>
</dbReference>
<feature type="domain" description="AB hydrolase-1" evidence="2">
    <location>
        <begin position="18"/>
        <end position="249"/>
    </location>
</feature>
<dbReference type="OrthoDB" id="9808398at2"/>
<dbReference type="eggNOG" id="COG0596">
    <property type="taxonomic scope" value="Bacteria"/>
</dbReference>
<keyword evidence="4" id="KW-1185">Reference proteome</keyword>
<dbReference type="RefSeq" id="WP_035514409.1">
    <property type="nucleotide sequence ID" value="NZ_KN234748.1"/>
</dbReference>
<sequence>MTPTTLHAASVGDDGPPVLLLHGLFGMGSNLGALARALADSYRVYSLDLPDHGRSAWTDASDLPRMAEAVHAWMRGGNIERAHVVGHSLGGKVAMQLALADAAAVASLVVADIAPVAYAGSHEAVFAALAAVDAAAVRSRKEAGEILRRYLEEEGVVQFLLLSLAHEESGAWHWRFNRTGLESNYSAYLAAPAATGPYPGPVLFLRGGRSPYVRDAHLAEIRRRFPAARLETIHDCGHWLHAEEPETFNSLVRGFIDDGAEAAR</sequence>
<evidence type="ECO:0000313" key="3">
    <source>
        <dbReference type="EMBL" id="KGE05137.1"/>
    </source>
</evidence>
<dbReference type="AlphaFoldDB" id="A0A095VUN4"/>
<dbReference type="STRING" id="1265313.HRUBRA_00339"/>
<reference evidence="3 4" key="1">
    <citation type="journal article" date="2014" name="Genome Announc.">
        <title>Genome Sequence of Gammaproteobacterial Pseudohaliea rubra Type Strain DSM 19751, Isolated from Coastal Seawater of the Mediterranean Sea.</title>
        <authorList>
            <person name="Spring S."/>
            <person name="Fiebig A."/>
            <person name="Riedel T."/>
            <person name="Goker M."/>
            <person name="Klenk H.P."/>
        </authorList>
    </citation>
    <scope>NUCLEOTIDE SEQUENCE [LARGE SCALE GENOMIC DNA]</scope>
    <source>
        <strain evidence="3 4">DSM 19751</strain>
    </source>
</reference>
<dbReference type="EMBL" id="AUVB01000012">
    <property type="protein sequence ID" value="KGE05137.1"/>
    <property type="molecule type" value="Genomic_DNA"/>
</dbReference>
<accession>A0A095VUN4</accession>
<proteinExistence type="predicted"/>
<evidence type="ECO:0000313" key="4">
    <source>
        <dbReference type="Proteomes" id="UP000029640"/>
    </source>
</evidence>
<organism evidence="3 4">
    <name type="scientific">Pseudohaliea rubra DSM 19751</name>
    <dbReference type="NCBI Taxonomy" id="1265313"/>
    <lineage>
        <taxon>Bacteria</taxon>
        <taxon>Pseudomonadati</taxon>
        <taxon>Pseudomonadota</taxon>
        <taxon>Gammaproteobacteria</taxon>
        <taxon>Cellvibrionales</taxon>
        <taxon>Halieaceae</taxon>
        <taxon>Pseudohaliea</taxon>
    </lineage>
</organism>
<dbReference type="Pfam" id="PF12697">
    <property type="entry name" value="Abhydrolase_6"/>
    <property type="match status" value="1"/>
</dbReference>
<dbReference type="InterPro" id="IPR029058">
    <property type="entry name" value="AB_hydrolase_fold"/>
</dbReference>
<protein>
    <submittedName>
        <fullName evidence="3">Esterase ybfF</fullName>
    </submittedName>
</protein>
<dbReference type="Proteomes" id="UP000029640">
    <property type="component" value="Unassembled WGS sequence"/>
</dbReference>
<name>A0A095VUN4_9GAMM</name>
<dbReference type="PANTHER" id="PTHR46118">
    <property type="entry name" value="PROTEIN ABHD11"/>
    <property type="match status" value="1"/>
</dbReference>
<gene>
    <name evidence="3" type="ORF">HRUBRA_00339</name>
</gene>
<dbReference type="Gene3D" id="3.40.50.1820">
    <property type="entry name" value="alpha/beta hydrolase"/>
    <property type="match status" value="1"/>
</dbReference>
<evidence type="ECO:0000256" key="1">
    <source>
        <dbReference type="ARBA" id="ARBA00022801"/>
    </source>
</evidence>
<dbReference type="HOGENOM" id="CLU_020336_53_1_6"/>
<evidence type="ECO:0000259" key="2">
    <source>
        <dbReference type="Pfam" id="PF12697"/>
    </source>
</evidence>
<keyword evidence="1" id="KW-0378">Hydrolase</keyword>
<comment type="caution">
    <text evidence="3">The sequence shown here is derived from an EMBL/GenBank/DDBJ whole genome shotgun (WGS) entry which is preliminary data.</text>
</comment>
<dbReference type="SUPFAM" id="SSF53474">
    <property type="entry name" value="alpha/beta-Hydrolases"/>
    <property type="match status" value="1"/>
</dbReference>
<dbReference type="GO" id="GO:0016787">
    <property type="term" value="F:hydrolase activity"/>
    <property type="evidence" value="ECO:0007669"/>
    <property type="project" value="UniProtKB-KW"/>
</dbReference>
<dbReference type="InterPro" id="IPR000073">
    <property type="entry name" value="AB_hydrolase_1"/>
</dbReference>